<gene>
    <name evidence="1" type="ORF">EJD98_16160</name>
</gene>
<proteinExistence type="predicted"/>
<protein>
    <submittedName>
        <fullName evidence="1">Uncharacterized protein</fullName>
    </submittedName>
</protein>
<dbReference type="AlphaFoldDB" id="A0A4Z0HNC6"/>
<evidence type="ECO:0000313" key="1">
    <source>
        <dbReference type="EMBL" id="TGB41451.1"/>
    </source>
</evidence>
<dbReference type="RefSeq" id="WP_135360408.1">
    <property type="nucleotide sequence ID" value="NZ_RWJZ01000005.1"/>
</dbReference>
<organism evidence="1 2">
    <name type="scientific">Mycolicibacterium peregrinum</name>
    <name type="common">Mycobacterium peregrinum</name>
    <dbReference type="NCBI Taxonomy" id="43304"/>
    <lineage>
        <taxon>Bacteria</taxon>
        <taxon>Bacillati</taxon>
        <taxon>Actinomycetota</taxon>
        <taxon>Actinomycetes</taxon>
        <taxon>Mycobacteriales</taxon>
        <taxon>Mycobacteriaceae</taxon>
        <taxon>Mycolicibacterium</taxon>
    </lineage>
</organism>
<sequence>MYDIISTADTVSRWSSLGVRLPKQLSTAVEVFEAIRWVEVGHAVEFDLADITAANAEARVVEFAGRLVPTLKSGDHLNQTPLEEAKRRMLDAAARAVLGTATAAVPVVIEQLQPEFANHSAAYVAAVDLLPETIDSDSLVQAGAAAVTAYATAQVEAAWLNRISSWVAGTRDLPGFAGLDVEVPLRILRPADALQLAKLDAAQHKTPNQTLGALNTVFYTAAREGIEFGINTLRECADIRRELAFTPDKVTFR</sequence>
<keyword evidence="2" id="KW-1185">Reference proteome</keyword>
<evidence type="ECO:0000313" key="2">
    <source>
        <dbReference type="Proteomes" id="UP000297792"/>
    </source>
</evidence>
<comment type="caution">
    <text evidence="1">The sequence shown here is derived from an EMBL/GenBank/DDBJ whole genome shotgun (WGS) entry which is preliminary data.</text>
</comment>
<name>A0A4Z0HNC6_MYCPR</name>
<accession>A0A4Z0HNC6</accession>
<reference evidence="1 2" key="1">
    <citation type="submission" date="2018-12" db="EMBL/GenBank/DDBJ databases">
        <title>Draft genome sequences of Mycolicibacterium peregrinum isolated from a pig with lymphadenitis and from soil on the same Japanese pig farm.</title>
        <authorList>
            <person name="Komatsu T."/>
            <person name="Ohya K."/>
            <person name="Sawai K."/>
            <person name="Odoi J.O."/>
            <person name="Otsu K."/>
            <person name="Ota A."/>
            <person name="Ito T."/>
            <person name="Kawai M."/>
            <person name="Maruyama F."/>
        </authorList>
    </citation>
    <scope>NUCLEOTIDE SEQUENCE [LARGE SCALE GENOMIC DNA]</scope>
    <source>
        <strain evidence="1 2">138</strain>
    </source>
</reference>
<dbReference type="EMBL" id="RWKA01000008">
    <property type="protein sequence ID" value="TGB41451.1"/>
    <property type="molecule type" value="Genomic_DNA"/>
</dbReference>
<dbReference type="Proteomes" id="UP000297792">
    <property type="component" value="Unassembled WGS sequence"/>
</dbReference>